<dbReference type="SMART" id="SM00320">
    <property type="entry name" value="WD40"/>
    <property type="match status" value="5"/>
</dbReference>
<dbReference type="GO" id="GO:0005096">
    <property type="term" value="F:GTPase activator activity"/>
    <property type="evidence" value="ECO:0007669"/>
    <property type="project" value="TreeGrafter"/>
</dbReference>
<comment type="subcellular location">
    <subcellularLocation>
        <location evidence="1">Cytoplasm</location>
    </subcellularLocation>
</comment>
<evidence type="ECO:0000256" key="5">
    <source>
        <dbReference type="PROSITE-ProRule" id="PRU00290"/>
    </source>
</evidence>
<dbReference type="GO" id="GO:0019905">
    <property type="term" value="F:syntaxin binding"/>
    <property type="evidence" value="ECO:0007669"/>
    <property type="project" value="TreeGrafter"/>
</dbReference>
<evidence type="ECO:0000256" key="3">
    <source>
        <dbReference type="ARBA" id="ARBA00022483"/>
    </source>
</evidence>
<feature type="coiled-coil region" evidence="6">
    <location>
        <begin position="981"/>
        <end position="1008"/>
    </location>
</feature>
<evidence type="ECO:0000256" key="4">
    <source>
        <dbReference type="ARBA" id="ARBA00022490"/>
    </source>
</evidence>
<dbReference type="Proteomes" id="UP001054252">
    <property type="component" value="Unassembled WGS sequence"/>
</dbReference>
<dbReference type="GO" id="GO:0006887">
    <property type="term" value="P:exocytosis"/>
    <property type="evidence" value="ECO:0007669"/>
    <property type="project" value="UniProtKB-KW"/>
</dbReference>
<evidence type="ECO:0000256" key="6">
    <source>
        <dbReference type="SAM" id="Coils"/>
    </source>
</evidence>
<keyword evidence="5 6" id="KW-0175">Coiled coil</keyword>
<dbReference type="EMBL" id="BPVZ01000005">
    <property type="protein sequence ID" value="GKU92133.1"/>
    <property type="molecule type" value="Genomic_DNA"/>
</dbReference>
<sequence>MFAKFFQKATATKPPPPQGRLRSVDFDPCITLHYGIPATASILAFDPIQRLLAVGTLDGRIKVIGGDNVEGLLVSPKKLPFKYLEFLQNQGFLASVSNGNEIQVWDLENSQITSNLKWESNITAFSVIHGTSYMYIGDEYGMVFVIKYDAEEGKLIHMSYYVPTDVIAEAAGVSSPNHHSVVGVLPQPCSQGNRLLIAYGNGLIVVWDVSEDQVVILRGNKDIQLKDKTISNSGEKFDEPLEKEISSLCWASNDGSILAVGYVDGDVLFWNLSTAAPRKDKQSEKSLNNVVKLQLSSGNKRFPVIVLHSSTRRFPSNQGCQLFVYGGDEIGSKEVLKILSLEWSCTLESLKCVNSVDLTLNGSFANMVFSPGSGMESSDSLLFLLTNPGKLDVYDDASISALLSKQEKRIHVSSIHYSMPIPTVDPHMTVCKLGLVDRDEELSKALSKIVSAAKFKAMNMPKTKSTHWPLTGGIPSLLSEASDDQIERVYAAGYKDGSVRIWDATCPALSLIFVIGSEVEGINIAAASASVSALDICSFTLSLATGNECGMFTNCTKQMGLNARLCFPSSVPLSLVSSLAVQSFSDTMNIENCSKDSVPKGLDDHDKWVIFLMTKDAHFSILDGISGNVIKSHSRISQMESSAVSMYIIEGDNIICELPNEKHSLKPSQILESKSEPAQSDTDHGIIPSEGELESNDEVAYLGQMSNLLILFCFEDALHFYSMESLIQGYGDSVQKVNLSKPCCWTATLSKDEKECGLVLLYQTGDLEIRSLTTLDVVGESSLMSIVGWSLKTNIEKTICSSNRGQIMLVNGCEFASISILASKNDFRITDSLPCLHDKVLAAAFDATANISQSQKKSQDAAPGILGGIIKGLKGGKVDNVDLSEACTNDFSHLERIFSNPPFLKPTEDAREVKELNLNIDDINIDESIVISSSYEKIIYDREENATERERLFEGATAVTKPELRTPDEIRAKYRGTEDAAAAAARTKDRLLERKEKLQRLDERTQELQSGAESFASMANELAKRMERRKWWQI</sequence>
<protein>
    <recommendedName>
        <fullName evidence="8">V-SNARE coiled-coil homology domain-containing protein</fullName>
    </recommendedName>
</protein>
<evidence type="ECO:0000313" key="9">
    <source>
        <dbReference type="EMBL" id="GKU92133.1"/>
    </source>
</evidence>
<dbReference type="FunFam" id="2.130.10.10:FF:000882">
    <property type="entry name" value="Syntaxin-binding protein 5"/>
    <property type="match status" value="1"/>
</dbReference>
<dbReference type="InterPro" id="IPR015943">
    <property type="entry name" value="WD40/YVTN_repeat-like_dom_sf"/>
</dbReference>
<evidence type="ECO:0000256" key="1">
    <source>
        <dbReference type="ARBA" id="ARBA00004496"/>
    </source>
</evidence>
<dbReference type="SUPFAM" id="SSF58038">
    <property type="entry name" value="SNARE fusion complex"/>
    <property type="match status" value="1"/>
</dbReference>
<dbReference type="Gene3D" id="2.130.10.10">
    <property type="entry name" value="YVTN repeat-like/Quinoprotein amine dehydrogenase"/>
    <property type="match status" value="2"/>
</dbReference>
<dbReference type="GO" id="GO:0005886">
    <property type="term" value="C:plasma membrane"/>
    <property type="evidence" value="ECO:0007669"/>
    <property type="project" value="TreeGrafter"/>
</dbReference>
<dbReference type="SUPFAM" id="SSF50978">
    <property type="entry name" value="WD40 repeat-like"/>
    <property type="match status" value="1"/>
</dbReference>
<dbReference type="AlphaFoldDB" id="A0AAV5HTS5"/>
<dbReference type="Gene3D" id="1.20.5.110">
    <property type="match status" value="1"/>
</dbReference>
<dbReference type="InterPro" id="IPR036322">
    <property type="entry name" value="WD40_repeat_dom_sf"/>
</dbReference>
<feature type="region of interest" description="Disordered" evidence="7">
    <location>
        <begin position="1"/>
        <end position="22"/>
    </location>
</feature>
<evidence type="ECO:0000313" key="10">
    <source>
        <dbReference type="Proteomes" id="UP001054252"/>
    </source>
</evidence>
<dbReference type="InterPro" id="IPR001680">
    <property type="entry name" value="WD40_rpt"/>
</dbReference>
<feature type="domain" description="V-SNARE coiled-coil homology" evidence="8">
    <location>
        <begin position="969"/>
        <end position="1033"/>
    </location>
</feature>
<keyword evidence="4" id="KW-0963">Cytoplasm</keyword>
<organism evidence="9 10">
    <name type="scientific">Rubroshorea leprosula</name>
    <dbReference type="NCBI Taxonomy" id="152421"/>
    <lineage>
        <taxon>Eukaryota</taxon>
        <taxon>Viridiplantae</taxon>
        <taxon>Streptophyta</taxon>
        <taxon>Embryophyta</taxon>
        <taxon>Tracheophyta</taxon>
        <taxon>Spermatophyta</taxon>
        <taxon>Magnoliopsida</taxon>
        <taxon>eudicotyledons</taxon>
        <taxon>Gunneridae</taxon>
        <taxon>Pentapetalae</taxon>
        <taxon>rosids</taxon>
        <taxon>malvids</taxon>
        <taxon>Malvales</taxon>
        <taxon>Dipterocarpaceae</taxon>
        <taxon>Rubroshorea</taxon>
    </lineage>
</organism>
<dbReference type="PROSITE" id="PS50892">
    <property type="entry name" value="V_SNARE"/>
    <property type="match status" value="1"/>
</dbReference>
<dbReference type="GO" id="GO:0045159">
    <property type="term" value="F:myosin II binding"/>
    <property type="evidence" value="ECO:0007669"/>
    <property type="project" value="TreeGrafter"/>
</dbReference>
<evidence type="ECO:0000256" key="7">
    <source>
        <dbReference type="SAM" id="MobiDB-lite"/>
    </source>
</evidence>
<dbReference type="CDD" id="cd15873">
    <property type="entry name" value="R-SNARE_STXBP5_6"/>
    <property type="match status" value="1"/>
</dbReference>
<evidence type="ECO:0000259" key="8">
    <source>
        <dbReference type="PROSITE" id="PS50892"/>
    </source>
</evidence>
<dbReference type="PANTHER" id="PTHR10241:SF38">
    <property type="entry name" value="TRANSDUCIN FAMILY PROTEIN _ WD-40 REPEAT FAMILY PROTEIN"/>
    <property type="match status" value="1"/>
</dbReference>
<dbReference type="GO" id="GO:0005737">
    <property type="term" value="C:cytoplasm"/>
    <property type="evidence" value="ECO:0007669"/>
    <property type="project" value="UniProtKB-SubCell"/>
</dbReference>
<name>A0AAV5HTS5_9ROSI</name>
<keyword evidence="3" id="KW-0268">Exocytosis</keyword>
<dbReference type="GO" id="GO:0006893">
    <property type="term" value="P:Golgi to plasma membrane transport"/>
    <property type="evidence" value="ECO:0007669"/>
    <property type="project" value="TreeGrafter"/>
</dbReference>
<dbReference type="PANTHER" id="PTHR10241">
    <property type="entry name" value="LETHAL 2 GIANT LARVAE PROTEIN"/>
    <property type="match status" value="1"/>
</dbReference>
<keyword evidence="10" id="KW-1185">Reference proteome</keyword>
<accession>A0AAV5HTS5</accession>
<comment type="similarity">
    <text evidence="2">Belongs to the WD repeat L(2)GL family.</text>
</comment>
<reference evidence="9 10" key="1">
    <citation type="journal article" date="2021" name="Commun. Biol.">
        <title>The genome of Shorea leprosula (Dipterocarpaceae) highlights the ecological relevance of drought in aseasonal tropical rainforests.</title>
        <authorList>
            <person name="Ng K.K.S."/>
            <person name="Kobayashi M.J."/>
            <person name="Fawcett J.A."/>
            <person name="Hatakeyama M."/>
            <person name="Paape T."/>
            <person name="Ng C.H."/>
            <person name="Ang C.C."/>
            <person name="Tnah L.H."/>
            <person name="Lee C.T."/>
            <person name="Nishiyama T."/>
            <person name="Sese J."/>
            <person name="O'Brien M.J."/>
            <person name="Copetti D."/>
            <person name="Mohd Noor M.I."/>
            <person name="Ong R.C."/>
            <person name="Putra M."/>
            <person name="Sireger I.Z."/>
            <person name="Indrioko S."/>
            <person name="Kosugi Y."/>
            <person name="Izuno A."/>
            <person name="Isagi Y."/>
            <person name="Lee S.L."/>
            <person name="Shimizu K.K."/>
        </authorList>
    </citation>
    <scope>NUCLEOTIDE SEQUENCE [LARGE SCALE GENOMIC DNA]</scope>
    <source>
        <strain evidence="9">214</strain>
    </source>
</reference>
<dbReference type="InterPro" id="IPR042855">
    <property type="entry name" value="V_SNARE_CC"/>
</dbReference>
<proteinExistence type="inferred from homology"/>
<gene>
    <name evidence="9" type="ORF">SLEP1_g5901</name>
</gene>
<comment type="caution">
    <text evidence="9">The sequence shown here is derived from an EMBL/GenBank/DDBJ whole genome shotgun (WGS) entry which is preliminary data.</text>
</comment>
<evidence type="ECO:0000256" key="2">
    <source>
        <dbReference type="ARBA" id="ARBA00008070"/>
    </source>
</evidence>